<keyword evidence="2" id="KW-1185">Reference proteome</keyword>
<organism evidence="1">
    <name type="scientific">Oryza brachyantha</name>
    <name type="common">malo sina</name>
    <dbReference type="NCBI Taxonomy" id="4533"/>
    <lineage>
        <taxon>Eukaryota</taxon>
        <taxon>Viridiplantae</taxon>
        <taxon>Streptophyta</taxon>
        <taxon>Embryophyta</taxon>
        <taxon>Tracheophyta</taxon>
        <taxon>Spermatophyta</taxon>
        <taxon>Magnoliopsida</taxon>
        <taxon>Liliopsida</taxon>
        <taxon>Poales</taxon>
        <taxon>Poaceae</taxon>
        <taxon>BOP clade</taxon>
        <taxon>Oryzoideae</taxon>
        <taxon>Oryzeae</taxon>
        <taxon>Oryzinae</taxon>
        <taxon>Oryza</taxon>
    </lineage>
</organism>
<dbReference type="HOGENOM" id="CLU_2350130_0_0_1"/>
<accession>J3MKF9</accession>
<dbReference type="AlphaFoldDB" id="J3MKF9"/>
<evidence type="ECO:0000313" key="2">
    <source>
        <dbReference type="Proteomes" id="UP000006038"/>
    </source>
</evidence>
<dbReference type="Proteomes" id="UP000006038">
    <property type="component" value="Chromosome 7"/>
</dbReference>
<reference evidence="1" key="2">
    <citation type="submission" date="2013-04" db="UniProtKB">
        <authorList>
            <consortium name="EnsemblPlants"/>
        </authorList>
    </citation>
    <scope>IDENTIFICATION</scope>
</reference>
<sequence>MEDQYTDLSGCTIGEFSIRYQGIPIHFRKLRNADWKRVEERFEKNLSSWKDYFQDYSLAPYMGYPPEARIMEYSAYGVSTIGAGGHEVFYPGLWVTI</sequence>
<proteinExistence type="predicted"/>
<dbReference type="Gramene" id="OB07G18910.1">
    <property type="protein sequence ID" value="OB07G18910.1"/>
    <property type="gene ID" value="OB07G18910"/>
</dbReference>
<protein>
    <submittedName>
        <fullName evidence="1">Uncharacterized protein</fullName>
    </submittedName>
</protein>
<reference evidence="1" key="1">
    <citation type="journal article" date="2013" name="Nat. Commun.">
        <title>Whole-genome sequencing of Oryza brachyantha reveals mechanisms underlying Oryza genome evolution.</title>
        <authorList>
            <person name="Chen J."/>
            <person name="Huang Q."/>
            <person name="Gao D."/>
            <person name="Wang J."/>
            <person name="Lang Y."/>
            <person name="Liu T."/>
            <person name="Li B."/>
            <person name="Bai Z."/>
            <person name="Luis Goicoechea J."/>
            <person name="Liang C."/>
            <person name="Chen C."/>
            <person name="Zhang W."/>
            <person name="Sun S."/>
            <person name="Liao Y."/>
            <person name="Zhang X."/>
            <person name="Yang L."/>
            <person name="Song C."/>
            <person name="Wang M."/>
            <person name="Shi J."/>
            <person name="Liu G."/>
            <person name="Liu J."/>
            <person name="Zhou H."/>
            <person name="Zhou W."/>
            <person name="Yu Q."/>
            <person name="An N."/>
            <person name="Chen Y."/>
            <person name="Cai Q."/>
            <person name="Wang B."/>
            <person name="Liu B."/>
            <person name="Min J."/>
            <person name="Huang Y."/>
            <person name="Wu H."/>
            <person name="Li Z."/>
            <person name="Zhang Y."/>
            <person name="Yin Y."/>
            <person name="Song W."/>
            <person name="Jiang J."/>
            <person name="Jackson S.A."/>
            <person name="Wing R.A."/>
            <person name="Wang J."/>
            <person name="Chen M."/>
        </authorList>
    </citation>
    <scope>NUCLEOTIDE SEQUENCE [LARGE SCALE GENOMIC DNA]</scope>
    <source>
        <strain evidence="1">cv. IRGC 101232</strain>
    </source>
</reference>
<name>J3MKF9_ORYBR</name>
<dbReference type="EnsemblPlants" id="OB07G18910.1">
    <property type="protein sequence ID" value="OB07G18910.1"/>
    <property type="gene ID" value="OB07G18910"/>
</dbReference>
<evidence type="ECO:0000313" key="1">
    <source>
        <dbReference type="EnsemblPlants" id="OB07G18910.1"/>
    </source>
</evidence>